<sequence length="84" mass="9112">MTKCAEPHCGHDTRRGYDRCRKHLPLVCVKADSDGLVIVGAVSIRPNEALALADRLVDVVESMAYSTPTPNRSIHPAQGQCDPT</sequence>
<gene>
    <name evidence="1" type="ORF">FNL38_1011031</name>
</gene>
<proteinExistence type="predicted"/>
<evidence type="ECO:0000313" key="1">
    <source>
        <dbReference type="EMBL" id="TYQ08656.1"/>
    </source>
</evidence>
<organism evidence="1">
    <name type="scientific">Nocardia globerula</name>
    <dbReference type="NCBI Taxonomy" id="1818"/>
    <lineage>
        <taxon>Bacteria</taxon>
        <taxon>Bacillati</taxon>
        <taxon>Actinomycetota</taxon>
        <taxon>Actinomycetes</taxon>
        <taxon>Mycobacteriales</taxon>
        <taxon>Nocardiaceae</taxon>
        <taxon>Nocardia</taxon>
    </lineage>
</organism>
<reference evidence="1" key="1">
    <citation type="submission" date="2019-07" db="EMBL/GenBank/DDBJ databases">
        <title>Genomic Encyclopedia of Type Strains, Phase IV (KMG-IV): sequencing the most valuable type-strain genomes for metagenomic binning, comparative biology and taxonomic classification.</title>
        <authorList>
            <person name="Goeker M."/>
        </authorList>
    </citation>
    <scope>NUCLEOTIDE SEQUENCE</scope>
    <source>
        <strain evidence="1">DSM 44596</strain>
    </source>
</reference>
<protein>
    <submittedName>
        <fullName evidence="1">Uncharacterized protein</fullName>
    </submittedName>
</protein>
<name>A0A652YYB1_NOCGL</name>
<comment type="caution">
    <text evidence="1">The sequence shown here is derived from an EMBL/GenBank/DDBJ whole genome shotgun (WGS) entry which is preliminary data.</text>
</comment>
<dbReference type="EMBL" id="VNIQ01000001">
    <property type="protein sequence ID" value="TYQ08656.1"/>
    <property type="molecule type" value="Genomic_DNA"/>
</dbReference>
<dbReference type="AlphaFoldDB" id="A0A652YYB1"/>
<accession>A0A652YYB1</accession>